<dbReference type="Proteomes" id="UP000292884">
    <property type="component" value="Unassembled WGS sequence"/>
</dbReference>
<comment type="caution">
    <text evidence="1">The sequence shown here is derived from an EMBL/GenBank/DDBJ whole genome shotgun (WGS) entry which is preliminary data.</text>
</comment>
<dbReference type="AlphaFoldDB" id="A0A4R0MZ56"/>
<name>A0A4R0MZ56_9SPHI</name>
<keyword evidence="2" id="KW-1185">Reference proteome</keyword>
<protein>
    <submittedName>
        <fullName evidence="1">Uncharacterized protein</fullName>
    </submittedName>
</protein>
<sequence>MLKKLFNKLFSKKEEPTGNYIVATLNDKVMPIDRGDIYEDPLDEFLKLKYYGEVTGGGTGSEENGEIAFCDIEICLNRDEVDHEIVKEIIVKLEELGAPKGSNLLIEKTGEKIPFGINEGLAIYLDGVNLSDEVYKNSDTEAFANEIIKLANIKSEVIRHWQGNTETGLYFYGESFNDIKNSIADFVKTSPDCENCRIVQVA</sequence>
<reference evidence="1 2" key="1">
    <citation type="submission" date="2019-02" db="EMBL/GenBank/DDBJ databases">
        <title>Pedobacter sp. RP-1-13 sp. nov., isolated from Arctic soil.</title>
        <authorList>
            <person name="Dahal R.H."/>
        </authorList>
    </citation>
    <scope>NUCLEOTIDE SEQUENCE [LARGE SCALE GENOMIC DNA]</scope>
    <source>
        <strain evidence="1 2">RP-1-13</strain>
    </source>
</reference>
<evidence type="ECO:0000313" key="1">
    <source>
        <dbReference type="EMBL" id="TCC91552.1"/>
    </source>
</evidence>
<gene>
    <name evidence="1" type="ORF">EZ428_07245</name>
</gene>
<dbReference type="RefSeq" id="WP_131552490.1">
    <property type="nucleotide sequence ID" value="NZ_SJSK01000002.1"/>
</dbReference>
<organism evidence="1 2">
    <name type="scientific">Pedobacter frigiditerrae</name>
    <dbReference type="NCBI Taxonomy" id="2530452"/>
    <lineage>
        <taxon>Bacteria</taxon>
        <taxon>Pseudomonadati</taxon>
        <taxon>Bacteroidota</taxon>
        <taxon>Sphingobacteriia</taxon>
        <taxon>Sphingobacteriales</taxon>
        <taxon>Sphingobacteriaceae</taxon>
        <taxon>Pedobacter</taxon>
    </lineage>
</organism>
<dbReference type="EMBL" id="SJSK01000002">
    <property type="protein sequence ID" value="TCC91552.1"/>
    <property type="molecule type" value="Genomic_DNA"/>
</dbReference>
<evidence type="ECO:0000313" key="2">
    <source>
        <dbReference type="Proteomes" id="UP000292884"/>
    </source>
</evidence>
<dbReference type="OrthoDB" id="5194749at2"/>
<accession>A0A4R0MZ56</accession>
<proteinExistence type="predicted"/>